<evidence type="ECO:0000256" key="1">
    <source>
        <dbReference type="SAM" id="MobiDB-lite"/>
    </source>
</evidence>
<organism evidence="2">
    <name type="scientific">Paramoeba aestuarina</name>
    <dbReference type="NCBI Taxonomy" id="180227"/>
    <lineage>
        <taxon>Eukaryota</taxon>
        <taxon>Amoebozoa</taxon>
        <taxon>Discosea</taxon>
        <taxon>Flabellinia</taxon>
        <taxon>Dactylopodida</taxon>
        <taxon>Paramoebidae</taxon>
        <taxon>Paramoeba</taxon>
    </lineage>
</organism>
<feature type="compositionally biased region" description="Basic and acidic residues" evidence="1">
    <location>
        <begin position="1"/>
        <end position="11"/>
    </location>
</feature>
<accession>A0A7S4L3P9</accession>
<feature type="region of interest" description="Disordered" evidence="1">
    <location>
        <begin position="1"/>
        <end position="21"/>
    </location>
</feature>
<reference evidence="2" key="1">
    <citation type="submission" date="2021-01" db="EMBL/GenBank/DDBJ databases">
        <authorList>
            <person name="Corre E."/>
            <person name="Pelletier E."/>
            <person name="Niang G."/>
            <person name="Scheremetjew M."/>
            <person name="Finn R."/>
            <person name="Kale V."/>
            <person name="Holt S."/>
            <person name="Cochrane G."/>
            <person name="Meng A."/>
            <person name="Brown T."/>
            <person name="Cohen L."/>
        </authorList>
    </citation>
    <scope>NUCLEOTIDE SEQUENCE</scope>
    <source>
        <strain evidence="2">SoJaBio B1-5/56/2</strain>
    </source>
</reference>
<dbReference type="EMBL" id="HBKR01023311">
    <property type="protein sequence ID" value="CAE2314212.1"/>
    <property type="molecule type" value="Transcribed_RNA"/>
</dbReference>
<name>A0A7S4L3P9_9EUKA</name>
<protein>
    <submittedName>
        <fullName evidence="2">Uncharacterized protein</fullName>
    </submittedName>
</protein>
<sequence>MASEEDKKDGMQDDEGGEERGSFGWHVHKVLSQMPKITRELFIPESAVAFVPRVTTGDLFEDYTDVLAFGEVDKEGRYDPLTNRAAEKGKNPHTKADVAKALGYGNKQSRKLKKQFFMDVLYKDLQTELYVFWRSKLRACGLGIVLVEVRDVYDFQGSDTVEHCQVYFSFVPFTKLSEKNLPTSLEPLVTYMEKKGYNASPNTLILHWCDFEYGLTIEVQHQKPMNDFDAVFEKAEHLLELCEVDVWAKDLWWDIRLFLFHHQCLTEEDLEREKERGGVH</sequence>
<dbReference type="AlphaFoldDB" id="A0A7S4L3P9"/>
<proteinExistence type="predicted"/>
<gene>
    <name evidence="2" type="ORF">NAES01612_LOCUS15268</name>
</gene>
<evidence type="ECO:0000313" key="2">
    <source>
        <dbReference type="EMBL" id="CAE2314212.1"/>
    </source>
</evidence>